<keyword evidence="4" id="KW-1133">Transmembrane helix</keyword>
<dbReference type="InterPro" id="IPR035595">
    <property type="entry name" value="UDP_glycos_trans_CS"/>
</dbReference>
<feature type="transmembrane region" description="Helical" evidence="4">
    <location>
        <begin position="1379"/>
        <end position="1402"/>
    </location>
</feature>
<evidence type="ECO:0000256" key="3">
    <source>
        <dbReference type="ARBA" id="ARBA00022679"/>
    </source>
</evidence>
<dbReference type="SUPFAM" id="SSF53756">
    <property type="entry name" value="UDP-Glycosyltransferase/glycogen phosphorylase"/>
    <property type="match status" value="3"/>
</dbReference>
<name>A0A9P0THG2_PIEBR</name>
<keyword evidence="4" id="KW-0812">Transmembrane</keyword>
<evidence type="ECO:0000256" key="2">
    <source>
        <dbReference type="ARBA" id="ARBA00022676"/>
    </source>
</evidence>
<evidence type="ECO:0000313" key="5">
    <source>
        <dbReference type="EMBL" id="CAH4032444.1"/>
    </source>
</evidence>
<proteinExistence type="inferred from homology"/>
<protein>
    <recommendedName>
        <fullName evidence="7">UDP-glycosyltransferases domain-containing protein</fullName>
    </recommendedName>
</protein>
<reference evidence="5" key="1">
    <citation type="submission" date="2022-05" db="EMBL/GenBank/DDBJ databases">
        <authorList>
            <person name="Okamura Y."/>
        </authorList>
    </citation>
    <scope>NUCLEOTIDE SEQUENCE</scope>
</reference>
<dbReference type="Proteomes" id="UP001152562">
    <property type="component" value="Unassembled WGS sequence"/>
</dbReference>
<dbReference type="PANTHER" id="PTHR48043">
    <property type="entry name" value="EG:EG0003.4 PROTEIN-RELATED"/>
    <property type="match status" value="1"/>
</dbReference>
<dbReference type="PANTHER" id="PTHR48043:SF114">
    <property type="entry name" value="IP04436P-RELATED"/>
    <property type="match status" value="1"/>
</dbReference>
<accession>A0A9P0THG2</accession>
<organism evidence="5 6">
    <name type="scientific">Pieris brassicae</name>
    <name type="common">White butterfly</name>
    <name type="synonym">Large white butterfly</name>
    <dbReference type="NCBI Taxonomy" id="7116"/>
    <lineage>
        <taxon>Eukaryota</taxon>
        <taxon>Metazoa</taxon>
        <taxon>Ecdysozoa</taxon>
        <taxon>Arthropoda</taxon>
        <taxon>Hexapoda</taxon>
        <taxon>Insecta</taxon>
        <taxon>Pterygota</taxon>
        <taxon>Neoptera</taxon>
        <taxon>Endopterygota</taxon>
        <taxon>Lepidoptera</taxon>
        <taxon>Glossata</taxon>
        <taxon>Ditrysia</taxon>
        <taxon>Papilionoidea</taxon>
        <taxon>Pieridae</taxon>
        <taxon>Pierinae</taxon>
        <taxon>Pieris</taxon>
    </lineage>
</organism>
<dbReference type="Gene3D" id="3.40.50.2000">
    <property type="entry name" value="Glycogen Phosphorylase B"/>
    <property type="match status" value="4"/>
</dbReference>
<dbReference type="CDD" id="cd03784">
    <property type="entry name" value="GT1_Gtf-like"/>
    <property type="match status" value="3"/>
</dbReference>
<dbReference type="InterPro" id="IPR050271">
    <property type="entry name" value="UDP-glycosyltransferase"/>
</dbReference>
<feature type="transmembrane region" description="Helical" evidence="4">
    <location>
        <begin position="7"/>
        <end position="31"/>
    </location>
</feature>
<dbReference type="Pfam" id="PF00201">
    <property type="entry name" value="UDPGT"/>
    <property type="match status" value="3"/>
</dbReference>
<evidence type="ECO:0008006" key="7">
    <source>
        <dbReference type="Google" id="ProtNLM"/>
    </source>
</evidence>
<evidence type="ECO:0000256" key="1">
    <source>
        <dbReference type="ARBA" id="ARBA00009995"/>
    </source>
</evidence>
<evidence type="ECO:0000313" key="6">
    <source>
        <dbReference type="Proteomes" id="UP001152562"/>
    </source>
</evidence>
<dbReference type="InterPro" id="IPR002213">
    <property type="entry name" value="UDP_glucos_trans"/>
</dbReference>
<comment type="caution">
    <text evidence="5">The sequence shown here is derived from an EMBL/GenBank/DDBJ whole genome shotgun (WGS) entry which is preliminary data.</text>
</comment>
<dbReference type="PROSITE" id="PS00375">
    <property type="entry name" value="UDPGT"/>
    <property type="match status" value="3"/>
</dbReference>
<dbReference type="EMBL" id="CALOZG010000029">
    <property type="protein sequence ID" value="CAH4032444.1"/>
    <property type="molecule type" value="Genomic_DNA"/>
</dbReference>
<keyword evidence="2" id="KW-0328">Glycosyltransferase</keyword>
<evidence type="ECO:0000256" key="4">
    <source>
        <dbReference type="SAM" id="Phobius"/>
    </source>
</evidence>
<sequence>MPAYLRICIIAAIIYLNPLIQAYNILAILPYPGRSHHVAFLPFFKELARRGNNVTLISHYLQEKPLKNLTEILLSEKKEFQNWVPVTSPSYLTVFVAGVVLVYTGAASCKILLDNQGVQDLWKNRAKFDVVLVEQFNSDCGLGLAYELGAPVVGITANSLMPQHYKRYGVPDNPSYTRNQVLGGRTRATLFERVERTLIGIYINYMVDFASQFLDQYYLGQYFPNIPPIKELEKNIKFLLLYQHFVLNSAILLPSNVIEVAGHHVLEPKTLPKDLKQFIEESKDGVIYVSFGSMIKATSLSKYNLQAILDVLEELPQRVIWKWDTDNLPFDMNNIYSSKWLPQNDILAHPNVVAFFSHCGQVGITEAIHYGVPVLGIPMFGDQISNAAAVEESGLGVQTALNELTKEVLMKKFKTILDPDFRSNVKTLSRMYRDRPVSSLNASVFWTEFVARFRNQVYYRKCGMMDPVSAMDSAIFWTEFAGRHGNFSFQHPAVHVPFHQYYGLDQNNTMRVSAVLALGILKCILVSKVDSYNILGVFPFLGKSHFYVYQVYLQELAKRGHNVTVVSFFPQKQPLKNYHDIDLGKDNKYFEFRHPIIVSPFHKLLSITILQPVMGPYTCRLILEDDEVQGLLRSKQTFDLLVMEQFNVDCPLSIAYKLNAPVVGMTSGLLLPWHYNRYGVPYNPSYVLYDIFNGVSKPTFMDRIVRSISYHYIQIMQRVCSMSEDRVIADFFDNVPPIEELSRKIKFLLLYQNFVVSGTQILPSNVIEVGGFHVAKAKRLPTDLKKFIEESKKGVIYISFGTILNGSSMPRRVFDAILGALKELHQRVVWKWEKEIPDNPDFIYVSKWMPQNDILAHPNVIAFFSHCGQLGTTEAVQHGVPIIGMPITADQFSNAAAIEENGLGVQVDLNAITKDLLLEKFRIILNPSLQTPCYSLNIIGIFPYEGKSHFFVHRVYLQELVKRGHNVTVISHFPESDPPLNYHDVSLAGSIKILEDATPLKRSYTTVLGTAIFLTSSGRENCEVMLSNKNVQNLLRDKPKFDIAVVEQFNSDCGLGVAYILGAPVIGITSHILMPWTYSRFGIPNHPAYVSFHFLEGGTKPTLYQRVERVLFDLYFKTLYYISQQRDQNTLAKYFDNIPPLEQLARDVKILLLYHNFVLTGSRLFPANVIEVGGYHVVKAKPLTGDLLKFVEEAEHGVIYISFGSVVKSSTMPDEKLQAVLGAISELPQRFIWKWESKTTLLDKNKLYLAEWLPQVDILGHPKTLAFLSHAGMGGTTEAIHFGVPIVAMPVLGDQPSNAAAIEESGLGVQLQIEDLTKDNLIAAFKKVLDPKFKANVDEVSKAWHDRPMPPLESAVYWTEFAARHPNITYKTAAVDTPLYQYLCLDIISAFSITIVLIYAVFRWILSGICRRTTVKEKNIKNVKKKSKRA</sequence>
<gene>
    <name evidence="5" type="ORF">PIBRA_LOCUS8826</name>
</gene>
<dbReference type="FunFam" id="3.40.50.2000:FF:000050">
    <property type="entry name" value="UDP-glucuronosyltransferase"/>
    <property type="match status" value="3"/>
</dbReference>
<dbReference type="GO" id="GO:0008194">
    <property type="term" value="F:UDP-glycosyltransferase activity"/>
    <property type="evidence" value="ECO:0007669"/>
    <property type="project" value="InterPro"/>
</dbReference>
<keyword evidence="3" id="KW-0808">Transferase</keyword>
<keyword evidence="6" id="KW-1185">Reference proteome</keyword>
<keyword evidence="4" id="KW-0472">Membrane</keyword>
<comment type="similarity">
    <text evidence="1">Belongs to the UDP-glycosyltransferase family.</text>
</comment>